<proteinExistence type="predicted"/>
<reference evidence="2 3" key="1">
    <citation type="journal article" date="2016" name="Nat. Commun.">
        <title>Thousands of microbial genomes shed light on interconnected biogeochemical processes in an aquifer system.</title>
        <authorList>
            <person name="Anantharaman K."/>
            <person name="Brown C.T."/>
            <person name="Hug L.A."/>
            <person name="Sharon I."/>
            <person name="Castelle C.J."/>
            <person name="Probst A.J."/>
            <person name="Thomas B.C."/>
            <person name="Singh A."/>
            <person name="Wilkins M.J."/>
            <person name="Karaoz U."/>
            <person name="Brodie E.L."/>
            <person name="Williams K.H."/>
            <person name="Hubbard S.S."/>
            <person name="Banfield J.F."/>
        </authorList>
    </citation>
    <scope>NUCLEOTIDE SEQUENCE [LARGE SCALE GENOMIC DNA]</scope>
</reference>
<feature type="transmembrane region" description="Helical" evidence="1">
    <location>
        <begin position="166"/>
        <end position="186"/>
    </location>
</feature>
<dbReference type="EMBL" id="MFSP01000122">
    <property type="protein sequence ID" value="OGI64730.1"/>
    <property type="molecule type" value="Genomic_DNA"/>
</dbReference>
<evidence type="ECO:0000256" key="1">
    <source>
        <dbReference type="SAM" id="Phobius"/>
    </source>
</evidence>
<feature type="transmembrane region" description="Helical" evidence="1">
    <location>
        <begin position="28"/>
        <end position="47"/>
    </location>
</feature>
<name>A0A1F6V4V0_9PROT</name>
<protein>
    <submittedName>
        <fullName evidence="2">Uncharacterized protein</fullName>
    </submittedName>
</protein>
<gene>
    <name evidence="2" type="ORF">A2W18_01465</name>
</gene>
<keyword evidence="1" id="KW-0812">Transmembrane</keyword>
<feature type="transmembrane region" description="Helical" evidence="1">
    <location>
        <begin position="78"/>
        <end position="106"/>
    </location>
</feature>
<dbReference type="AlphaFoldDB" id="A0A1F6V4V0"/>
<keyword evidence="1" id="KW-1133">Transmembrane helix</keyword>
<comment type="caution">
    <text evidence="2">The sequence shown here is derived from an EMBL/GenBank/DDBJ whole genome shotgun (WGS) entry which is preliminary data.</text>
</comment>
<feature type="transmembrane region" description="Helical" evidence="1">
    <location>
        <begin position="118"/>
        <end position="138"/>
    </location>
</feature>
<evidence type="ECO:0000313" key="2">
    <source>
        <dbReference type="EMBL" id="OGI64730.1"/>
    </source>
</evidence>
<evidence type="ECO:0000313" key="3">
    <source>
        <dbReference type="Proteomes" id="UP000179076"/>
    </source>
</evidence>
<organism evidence="2 3">
    <name type="scientific">Candidatus Muproteobacteria bacterium RBG_16_60_9</name>
    <dbReference type="NCBI Taxonomy" id="1817755"/>
    <lineage>
        <taxon>Bacteria</taxon>
        <taxon>Pseudomonadati</taxon>
        <taxon>Pseudomonadota</taxon>
        <taxon>Candidatus Muproteobacteria</taxon>
    </lineage>
</organism>
<feature type="transmembrane region" description="Helical" evidence="1">
    <location>
        <begin position="53"/>
        <end position="69"/>
    </location>
</feature>
<keyword evidence="1" id="KW-0472">Membrane</keyword>
<sequence>MVPWPVRFNKTLHLFGEIVKESLDTIKLAAWVLIVIGILETIFFAYAIMSGESFSGGAFLYIVAGIFLFKKNKRVYKFLLFMFTTFLSLILAGIVLFGMMTAQIYFATDIPISWKGSSLYSLVFVFYIGLMIVLVALLHHPNTRHALSLKSYEATVHTLYMSRLRVGAVLGISVVFAALLVGPHVLHNPYKQIVAEIKKDALIADNVGEVQRLELIYTGEHNWHIYSDWRIIGTKGEGEYRVILSPRSHLTIESSRKAQRDA</sequence>
<accession>A0A1F6V4V0</accession>
<dbReference type="Proteomes" id="UP000179076">
    <property type="component" value="Unassembled WGS sequence"/>
</dbReference>